<keyword evidence="1" id="KW-0812">Transmembrane</keyword>
<sequence length="225" mass="23488">MEAPSCEGGGDGAVSGVLAVSSSVGVAAIFWACPLTTLSILISLDCHLSITYLPGNMKGLELTGSSADCEAQKPKPDISSPRWAVTAFLVTAGILYTLGKALTTCQQPSMPIIPQHTVPLTANNAPTTWSVAGHADDACAGPTTFSNGGSDVLGCKDTPPTARVSWDVQPEHQGDFVLCIYGKTGCQASPQGFSRNRACARPHSNVMWSYKVVEDEENCLGDAVE</sequence>
<evidence type="ECO:0000313" key="2">
    <source>
        <dbReference type="EMBL" id="KAK3326116.1"/>
    </source>
</evidence>
<keyword evidence="1" id="KW-1133">Transmembrane helix</keyword>
<reference evidence="2" key="1">
    <citation type="journal article" date="2023" name="Mol. Phylogenet. Evol.">
        <title>Genome-scale phylogeny and comparative genomics of the fungal order Sordariales.</title>
        <authorList>
            <person name="Hensen N."/>
            <person name="Bonometti L."/>
            <person name="Westerberg I."/>
            <person name="Brannstrom I.O."/>
            <person name="Guillou S."/>
            <person name="Cros-Aarteil S."/>
            <person name="Calhoun S."/>
            <person name="Haridas S."/>
            <person name="Kuo A."/>
            <person name="Mondo S."/>
            <person name="Pangilinan J."/>
            <person name="Riley R."/>
            <person name="LaButti K."/>
            <person name="Andreopoulos B."/>
            <person name="Lipzen A."/>
            <person name="Chen C."/>
            <person name="Yan M."/>
            <person name="Daum C."/>
            <person name="Ng V."/>
            <person name="Clum A."/>
            <person name="Steindorff A."/>
            <person name="Ohm R.A."/>
            <person name="Martin F."/>
            <person name="Silar P."/>
            <person name="Natvig D.O."/>
            <person name="Lalanne C."/>
            <person name="Gautier V."/>
            <person name="Ament-Velasquez S.L."/>
            <person name="Kruys A."/>
            <person name="Hutchinson M.I."/>
            <person name="Powell A.J."/>
            <person name="Barry K."/>
            <person name="Miller A.N."/>
            <person name="Grigoriev I.V."/>
            <person name="Debuchy R."/>
            <person name="Gladieux P."/>
            <person name="Hiltunen Thoren M."/>
            <person name="Johannesson H."/>
        </authorList>
    </citation>
    <scope>NUCLEOTIDE SEQUENCE</scope>
    <source>
        <strain evidence="2">CBS 118394</strain>
    </source>
</reference>
<protein>
    <submittedName>
        <fullName evidence="2">Uncharacterized protein</fullName>
    </submittedName>
</protein>
<keyword evidence="1" id="KW-0472">Membrane</keyword>
<feature type="transmembrane region" description="Helical" evidence="1">
    <location>
        <begin position="12"/>
        <end position="33"/>
    </location>
</feature>
<proteinExistence type="predicted"/>
<evidence type="ECO:0000256" key="1">
    <source>
        <dbReference type="SAM" id="Phobius"/>
    </source>
</evidence>
<comment type="caution">
    <text evidence="2">The sequence shown here is derived from an EMBL/GenBank/DDBJ whole genome shotgun (WGS) entry which is preliminary data.</text>
</comment>
<organism evidence="2 3">
    <name type="scientific">Apodospora peruviana</name>
    <dbReference type="NCBI Taxonomy" id="516989"/>
    <lineage>
        <taxon>Eukaryota</taxon>
        <taxon>Fungi</taxon>
        <taxon>Dikarya</taxon>
        <taxon>Ascomycota</taxon>
        <taxon>Pezizomycotina</taxon>
        <taxon>Sordariomycetes</taxon>
        <taxon>Sordariomycetidae</taxon>
        <taxon>Sordariales</taxon>
        <taxon>Lasiosphaeriaceae</taxon>
        <taxon>Apodospora</taxon>
    </lineage>
</organism>
<reference evidence="2" key="2">
    <citation type="submission" date="2023-06" db="EMBL/GenBank/DDBJ databases">
        <authorList>
            <consortium name="Lawrence Berkeley National Laboratory"/>
            <person name="Haridas S."/>
            <person name="Hensen N."/>
            <person name="Bonometti L."/>
            <person name="Westerberg I."/>
            <person name="Brannstrom I.O."/>
            <person name="Guillou S."/>
            <person name="Cros-Aarteil S."/>
            <person name="Calhoun S."/>
            <person name="Kuo A."/>
            <person name="Mondo S."/>
            <person name="Pangilinan J."/>
            <person name="Riley R."/>
            <person name="Labutti K."/>
            <person name="Andreopoulos B."/>
            <person name="Lipzen A."/>
            <person name="Chen C."/>
            <person name="Yanf M."/>
            <person name="Daum C."/>
            <person name="Ng V."/>
            <person name="Clum A."/>
            <person name="Steindorff A."/>
            <person name="Ohm R."/>
            <person name="Martin F."/>
            <person name="Silar P."/>
            <person name="Natvig D."/>
            <person name="Lalanne C."/>
            <person name="Gautier V."/>
            <person name="Ament-Velasquez S.L."/>
            <person name="Kruys A."/>
            <person name="Hutchinson M.I."/>
            <person name="Powell A.J."/>
            <person name="Barry K."/>
            <person name="Miller A.N."/>
            <person name="Grigoriev I.V."/>
            <person name="Debuchy R."/>
            <person name="Gladieux P."/>
            <person name="Thoren M.H."/>
            <person name="Johannesson H."/>
        </authorList>
    </citation>
    <scope>NUCLEOTIDE SEQUENCE</scope>
    <source>
        <strain evidence="2">CBS 118394</strain>
    </source>
</reference>
<gene>
    <name evidence="2" type="ORF">B0H66DRAFT_147588</name>
</gene>
<dbReference type="AlphaFoldDB" id="A0AAE0MB49"/>
<keyword evidence="3" id="KW-1185">Reference proteome</keyword>
<dbReference type="Proteomes" id="UP001283341">
    <property type="component" value="Unassembled WGS sequence"/>
</dbReference>
<dbReference type="EMBL" id="JAUEDM010000002">
    <property type="protein sequence ID" value="KAK3326116.1"/>
    <property type="molecule type" value="Genomic_DNA"/>
</dbReference>
<name>A0AAE0MB49_9PEZI</name>
<accession>A0AAE0MB49</accession>
<evidence type="ECO:0000313" key="3">
    <source>
        <dbReference type="Proteomes" id="UP001283341"/>
    </source>
</evidence>